<feature type="transmembrane region" description="Helical" evidence="10">
    <location>
        <begin position="219"/>
        <end position="238"/>
    </location>
</feature>
<feature type="region of interest" description="Disordered" evidence="11">
    <location>
        <begin position="504"/>
        <end position="527"/>
    </location>
</feature>
<feature type="compositionally biased region" description="Basic residues" evidence="11">
    <location>
        <begin position="510"/>
        <end position="520"/>
    </location>
</feature>
<dbReference type="EC" id="2.4.1.-" evidence="10"/>
<keyword evidence="5 10" id="KW-0808">Transferase</keyword>
<comment type="subcellular location">
    <subcellularLocation>
        <location evidence="1 10">Endoplasmic reticulum membrane</location>
        <topology evidence="1 10">Multi-pass membrane protein</topology>
    </subcellularLocation>
</comment>
<evidence type="ECO:0000256" key="11">
    <source>
        <dbReference type="SAM" id="MobiDB-lite"/>
    </source>
</evidence>
<dbReference type="AlphaFoldDB" id="A0A1A9UQD6"/>
<feature type="transmembrane region" description="Helical" evidence="10">
    <location>
        <begin position="191"/>
        <end position="207"/>
    </location>
</feature>
<evidence type="ECO:0000313" key="12">
    <source>
        <dbReference type="EnsemblMetazoa" id="GAUT012038-PA"/>
    </source>
</evidence>
<comment type="pathway">
    <text evidence="2 10">Protein modification; protein glycosylation.</text>
</comment>
<accession>A0A1A9UQD6</accession>
<comment type="similarity">
    <text evidence="3 10">Belongs to the ALG6/ALG8 glucosyltransferase family.</text>
</comment>
<feature type="transmembrane region" description="Helical" evidence="10">
    <location>
        <begin position="130"/>
        <end position="148"/>
    </location>
</feature>
<evidence type="ECO:0000256" key="5">
    <source>
        <dbReference type="ARBA" id="ARBA00022679"/>
    </source>
</evidence>
<evidence type="ECO:0000256" key="4">
    <source>
        <dbReference type="ARBA" id="ARBA00022676"/>
    </source>
</evidence>
<dbReference type="PANTHER" id="PTHR12413:SF2">
    <property type="entry name" value="DOLICHYL PYROPHOSPHATE GLC1MAN9GLCNAC2 ALPHA-1,3-GLUCOSYLTRANSFERASE-RELATED"/>
    <property type="match status" value="1"/>
</dbReference>
<evidence type="ECO:0000256" key="2">
    <source>
        <dbReference type="ARBA" id="ARBA00004922"/>
    </source>
</evidence>
<evidence type="ECO:0000256" key="3">
    <source>
        <dbReference type="ARBA" id="ARBA00008715"/>
    </source>
</evidence>
<feature type="transmembrane region" description="Helical" evidence="10">
    <location>
        <begin position="379"/>
        <end position="396"/>
    </location>
</feature>
<dbReference type="UniPathway" id="UPA00378"/>
<dbReference type="STRING" id="7395.A0A1A9UQD6"/>
<sequence>MLETYKSKFFEVLLLSTCVKILLIPAYHSTDFEVHRNWLAIAHSLPLNRWYYDDTNEWTLDYPPLFAYFEWLLAKVAQHVDPEMLQLHNSNYVSKKTKYFQRFSVIIMDIVYACGAWRMLKGFRSLHIRYQPITAEALLLLNVGLLFIDHIHFQYNGFLFGVLLLSISCLLEERYLLGCTVFATLLNLKHIYLYTAPAFGVYLLKFYCLDNKRSTFTSVLKLTIAGLVPFAISFGPFWQHLPQILSRLFPFRRGLTHAYWAPNFWALYNTADKVVAKALNISIAEKYTSGIVQNYEHSVLPSVRPLTTFIITVAAMLPVLIKLLCYTTKSESKIMFLRSVVLCSLSSFLFGWHVHEKAILMSLIPFCFLFFVHAQDAKYAFLLSAAGYYSLFPLLFDSDLIVIRYSLYLAYMTFMDAQMLRFYKTPPIMNVWEDLYIDGFVLLPLYDHVISPAMSLNEKLPFLSLLLTSVYCSVGVLYVFVRYYLYALDLKFAFKQKGKRELSRMETKSRMKTQVKKKVKSLKEKLQ</sequence>
<feature type="transmembrane region" description="Helical" evidence="10">
    <location>
        <begin position="306"/>
        <end position="324"/>
    </location>
</feature>
<dbReference type="EnsemblMetazoa" id="GAUT012038-RA">
    <property type="protein sequence ID" value="GAUT012038-PA"/>
    <property type="gene ID" value="GAUT012038"/>
</dbReference>
<feature type="transmembrane region" description="Helical" evidence="10">
    <location>
        <begin position="336"/>
        <end position="352"/>
    </location>
</feature>
<proteinExistence type="inferred from homology"/>
<dbReference type="GO" id="GO:0042283">
    <property type="term" value="F:dolichyl pyrophosphate Glc1Man9GlcNAc2 alpha-1,3-glucosyltransferase activity"/>
    <property type="evidence" value="ECO:0007669"/>
    <property type="project" value="TreeGrafter"/>
</dbReference>
<dbReference type="Proteomes" id="UP000078200">
    <property type="component" value="Unassembled WGS sequence"/>
</dbReference>
<feature type="transmembrane region" description="Helical" evidence="10">
    <location>
        <begin position="358"/>
        <end position="374"/>
    </location>
</feature>
<evidence type="ECO:0000256" key="9">
    <source>
        <dbReference type="ARBA" id="ARBA00023136"/>
    </source>
</evidence>
<evidence type="ECO:0000313" key="13">
    <source>
        <dbReference type="Proteomes" id="UP000078200"/>
    </source>
</evidence>
<organism evidence="12 13">
    <name type="scientific">Glossina austeni</name>
    <name type="common">Savannah tsetse fly</name>
    <dbReference type="NCBI Taxonomy" id="7395"/>
    <lineage>
        <taxon>Eukaryota</taxon>
        <taxon>Metazoa</taxon>
        <taxon>Ecdysozoa</taxon>
        <taxon>Arthropoda</taxon>
        <taxon>Hexapoda</taxon>
        <taxon>Insecta</taxon>
        <taxon>Pterygota</taxon>
        <taxon>Neoptera</taxon>
        <taxon>Endopterygota</taxon>
        <taxon>Diptera</taxon>
        <taxon>Brachycera</taxon>
        <taxon>Muscomorpha</taxon>
        <taxon>Hippoboscoidea</taxon>
        <taxon>Glossinidae</taxon>
        <taxon>Glossina</taxon>
    </lineage>
</organism>
<dbReference type="GO" id="GO:0005789">
    <property type="term" value="C:endoplasmic reticulum membrane"/>
    <property type="evidence" value="ECO:0007669"/>
    <property type="project" value="UniProtKB-SubCell"/>
</dbReference>
<evidence type="ECO:0000256" key="8">
    <source>
        <dbReference type="ARBA" id="ARBA00022989"/>
    </source>
</evidence>
<keyword evidence="8 10" id="KW-1133">Transmembrane helix</keyword>
<feature type="transmembrane region" description="Helical" evidence="10">
    <location>
        <begin position="462"/>
        <end position="485"/>
    </location>
</feature>
<feature type="transmembrane region" description="Helical" evidence="10">
    <location>
        <begin position="99"/>
        <end position="118"/>
    </location>
</feature>
<keyword evidence="4 10" id="KW-0328">Glycosyltransferase</keyword>
<protein>
    <recommendedName>
        <fullName evidence="10">Alpha-1,3-glucosyltransferase</fullName>
        <ecNumber evidence="10">2.4.1.-</ecNumber>
    </recommendedName>
</protein>
<dbReference type="PANTHER" id="PTHR12413">
    <property type="entry name" value="DOLICHYL GLYCOSYLTRANSFERASE"/>
    <property type="match status" value="1"/>
</dbReference>
<evidence type="ECO:0000256" key="1">
    <source>
        <dbReference type="ARBA" id="ARBA00004477"/>
    </source>
</evidence>
<keyword evidence="13" id="KW-1185">Reference proteome</keyword>
<evidence type="ECO:0000256" key="10">
    <source>
        <dbReference type="RuleBase" id="RU363110"/>
    </source>
</evidence>
<feature type="transmembrane region" description="Helical" evidence="10">
    <location>
        <begin position="155"/>
        <end position="171"/>
    </location>
</feature>
<dbReference type="InterPro" id="IPR004856">
    <property type="entry name" value="Glyco_trans_ALG6/ALG8"/>
</dbReference>
<keyword evidence="9 10" id="KW-0472">Membrane</keyword>
<keyword evidence="7 10" id="KW-0256">Endoplasmic reticulum</keyword>
<dbReference type="VEuPathDB" id="VectorBase:GAUT012038"/>
<keyword evidence="6 10" id="KW-0812">Transmembrane</keyword>
<name>A0A1A9UQD6_GLOAU</name>
<dbReference type="Pfam" id="PF03155">
    <property type="entry name" value="Alg6_Alg8"/>
    <property type="match status" value="1"/>
</dbReference>
<dbReference type="GO" id="GO:0006487">
    <property type="term" value="P:protein N-linked glycosylation"/>
    <property type="evidence" value="ECO:0007669"/>
    <property type="project" value="TreeGrafter"/>
</dbReference>
<evidence type="ECO:0000256" key="7">
    <source>
        <dbReference type="ARBA" id="ARBA00022824"/>
    </source>
</evidence>
<evidence type="ECO:0000256" key="6">
    <source>
        <dbReference type="ARBA" id="ARBA00022692"/>
    </source>
</evidence>
<reference evidence="12" key="1">
    <citation type="submission" date="2020-05" db="UniProtKB">
        <authorList>
            <consortium name="EnsemblMetazoa"/>
        </authorList>
    </citation>
    <scope>IDENTIFICATION</scope>
    <source>
        <strain evidence="12">TTRI</strain>
    </source>
</reference>